<reference evidence="2" key="1">
    <citation type="journal article" date="2014" name="Int. J. Syst. Evol. Microbiol.">
        <title>Complete genome sequence of Corynebacterium casei LMG S-19264T (=DSM 44701T), isolated from a smear-ripened cheese.</title>
        <authorList>
            <consortium name="US DOE Joint Genome Institute (JGI-PGF)"/>
            <person name="Walter F."/>
            <person name="Albersmeier A."/>
            <person name="Kalinowski J."/>
            <person name="Ruckert C."/>
        </authorList>
    </citation>
    <scope>NUCLEOTIDE SEQUENCE</scope>
    <source>
        <strain evidence="2">CGMCC 1.12408</strain>
    </source>
</reference>
<proteinExistence type="predicted"/>
<feature type="domain" description="LysM" evidence="1">
    <location>
        <begin position="385"/>
        <end position="428"/>
    </location>
</feature>
<dbReference type="SMART" id="SM00257">
    <property type="entry name" value="LysM"/>
    <property type="match status" value="7"/>
</dbReference>
<dbReference type="PROSITE" id="PS51782">
    <property type="entry name" value="LYSM"/>
    <property type="match status" value="7"/>
</dbReference>
<feature type="domain" description="LysM" evidence="1">
    <location>
        <begin position="280"/>
        <end position="323"/>
    </location>
</feature>
<dbReference type="Gene3D" id="3.10.350.10">
    <property type="entry name" value="LysM domain"/>
    <property type="match status" value="7"/>
</dbReference>
<dbReference type="EMBL" id="BMEY01000006">
    <property type="protein sequence ID" value="GGA71918.1"/>
    <property type="molecule type" value="Genomic_DNA"/>
</dbReference>
<dbReference type="SUPFAM" id="SSF55383">
    <property type="entry name" value="Copper amine oxidase, domain N"/>
    <property type="match status" value="1"/>
</dbReference>
<evidence type="ECO:0000259" key="1">
    <source>
        <dbReference type="PROSITE" id="PS51782"/>
    </source>
</evidence>
<dbReference type="GO" id="GO:0008932">
    <property type="term" value="F:lytic endotransglycosylase activity"/>
    <property type="evidence" value="ECO:0007669"/>
    <property type="project" value="TreeGrafter"/>
</dbReference>
<dbReference type="AlphaFoldDB" id="A0A916RY39"/>
<sequence length="751" mass="83594">MRKIYLSVTATAVILSACAPQQEATPQERSIPHQQMEERNNGQINLQQVKHGPRQNVNQSDQGSMIDEDEHFLTDMSKFYDNADFENDQIHLLIDGMHLHTTPSAFIDGDEVYIPISFISAHLEAGVRYDKEANLVEILKADTNIELFIDADQATVNGVDVETPSFIEKDGTIFVPICFVAEALGYTVEKNIAEDEVKIETHQPEAETFGYYEEAETVQEEQSIPAQAMNQETYTVQAGDSLFLIAKKFNTTVERLKEINGLSDNEIEKGQVLVVLSRPESYTVIAGDTLFTIARKFELTVEQLIRYNELTSTSIQPGQQLSLMKQSSYTVKAGDTLYSIARSFGVTVANIQKWNNLSDNMLTVGQTLKVSERAATIPSDNGNDDTYKVQAGDTLYSIAKRFNVTVDQVKNWNNLSSNMISVGQDLNIIDNKQMSTPSTEKMSTYTVRSGDTLYSIAQRYNTTVDNIKRWNNLAINTLSLGQILSIDGEAKDDTSSSKKETKSPGQKTYTVVKGDTLLGIARRFNTTVDELKRINGLRHDDLNIGRTLTLVGNGNSSTKEQEGVTVSFKTHTVKSGDNLWDLSIQYGIPMLELAKENNLTLNSSLSLGQKITVPVYNVPVKSTVSPNHGEILDWWTEARYVFPVGTVATVKDVKSGKTFKVKHTTGGNHADSEPLTAKDAKIMKEIWGGKYSWTPRAIIINVDGRKLAAAMHSYPHSIAEIKNNNYDGHFCIHFLNSTRHKDGLIQDARTN</sequence>
<feature type="domain" description="LysM" evidence="1">
    <location>
        <begin position="507"/>
        <end position="550"/>
    </location>
</feature>
<dbReference type="PROSITE" id="PS51257">
    <property type="entry name" value="PROKAR_LIPOPROTEIN"/>
    <property type="match status" value="1"/>
</dbReference>
<evidence type="ECO:0000313" key="2">
    <source>
        <dbReference type="EMBL" id="GGA71918.1"/>
    </source>
</evidence>
<dbReference type="InterPro" id="IPR036582">
    <property type="entry name" value="Mao_N_sf"/>
</dbReference>
<evidence type="ECO:0000313" key="3">
    <source>
        <dbReference type="Proteomes" id="UP000613512"/>
    </source>
</evidence>
<dbReference type="Proteomes" id="UP000613512">
    <property type="component" value="Unassembled WGS sequence"/>
</dbReference>
<dbReference type="InterPro" id="IPR036779">
    <property type="entry name" value="LysM_dom_sf"/>
</dbReference>
<dbReference type="Pfam" id="PF07833">
    <property type="entry name" value="Cu_amine_oxidN1"/>
    <property type="match status" value="1"/>
</dbReference>
<dbReference type="InterPro" id="IPR018392">
    <property type="entry name" value="LysM"/>
</dbReference>
<dbReference type="PANTHER" id="PTHR33734:SF22">
    <property type="entry name" value="MEMBRANE-BOUND LYTIC MUREIN TRANSGLYCOSYLASE D"/>
    <property type="match status" value="1"/>
</dbReference>
<dbReference type="RefSeq" id="WP_188384022.1">
    <property type="nucleotide sequence ID" value="NZ_BMEY01000006.1"/>
</dbReference>
<gene>
    <name evidence="2" type="ORF">GCM10008025_14680</name>
</gene>
<feature type="domain" description="LysM" evidence="1">
    <location>
        <begin position="327"/>
        <end position="370"/>
    </location>
</feature>
<accession>A0A916RY39</accession>
<feature type="domain" description="LysM" evidence="1">
    <location>
        <begin position="443"/>
        <end position="486"/>
    </location>
</feature>
<protein>
    <recommendedName>
        <fullName evidence="1">LysM domain-containing protein</fullName>
    </recommendedName>
</protein>
<dbReference type="SUPFAM" id="SSF54106">
    <property type="entry name" value="LysM domain"/>
    <property type="match status" value="7"/>
</dbReference>
<dbReference type="CDD" id="cd00118">
    <property type="entry name" value="LysM"/>
    <property type="match status" value="7"/>
</dbReference>
<dbReference type="PANTHER" id="PTHR33734">
    <property type="entry name" value="LYSM DOMAIN-CONTAINING GPI-ANCHORED PROTEIN 2"/>
    <property type="match status" value="1"/>
</dbReference>
<dbReference type="Gene3D" id="3.30.457.10">
    <property type="entry name" value="Copper amine oxidase-like, N-terminal domain"/>
    <property type="match status" value="1"/>
</dbReference>
<reference evidence="2" key="2">
    <citation type="submission" date="2020-09" db="EMBL/GenBank/DDBJ databases">
        <authorList>
            <person name="Sun Q."/>
            <person name="Zhou Y."/>
        </authorList>
    </citation>
    <scope>NUCLEOTIDE SEQUENCE</scope>
    <source>
        <strain evidence="2">CGMCC 1.12408</strain>
    </source>
</reference>
<name>A0A916RY39_9BACI</name>
<feature type="domain" description="LysM" evidence="1">
    <location>
        <begin position="569"/>
        <end position="613"/>
    </location>
</feature>
<keyword evidence="3" id="KW-1185">Reference proteome</keyword>
<organism evidence="2 3">
    <name type="scientific">Ornithinibacillus halotolerans</name>
    <dbReference type="NCBI Taxonomy" id="1274357"/>
    <lineage>
        <taxon>Bacteria</taxon>
        <taxon>Bacillati</taxon>
        <taxon>Bacillota</taxon>
        <taxon>Bacilli</taxon>
        <taxon>Bacillales</taxon>
        <taxon>Bacillaceae</taxon>
        <taxon>Ornithinibacillus</taxon>
    </lineage>
</organism>
<feature type="domain" description="LysM" evidence="1">
    <location>
        <begin position="232"/>
        <end position="275"/>
    </location>
</feature>
<dbReference type="InterPro" id="IPR012854">
    <property type="entry name" value="Cu_amine_oxidase-like_N"/>
</dbReference>
<comment type="caution">
    <text evidence="2">The sequence shown here is derived from an EMBL/GenBank/DDBJ whole genome shotgun (WGS) entry which is preliminary data.</text>
</comment>
<dbReference type="Pfam" id="PF01476">
    <property type="entry name" value="LysM"/>
    <property type="match status" value="7"/>
</dbReference>